<name>A0A0A9H036_ARUDO</name>
<accession>A0A0A9H036</accession>
<dbReference type="AlphaFoldDB" id="A0A0A9H036"/>
<evidence type="ECO:0000313" key="1">
    <source>
        <dbReference type="EMBL" id="JAE29144.1"/>
    </source>
</evidence>
<reference evidence="1" key="1">
    <citation type="submission" date="2014-09" db="EMBL/GenBank/DDBJ databases">
        <authorList>
            <person name="Magalhaes I.L.F."/>
            <person name="Oliveira U."/>
            <person name="Santos F.R."/>
            <person name="Vidigal T.H.D.A."/>
            <person name="Brescovit A.D."/>
            <person name="Santos A.J."/>
        </authorList>
    </citation>
    <scope>NUCLEOTIDE SEQUENCE</scope>
    <source>
        <tissue evidence="1">Shoot tissue taken approximately 20 cm above the soil surface</tissue>
    </source>
</reference>
<sequence>MNTSIANPSRGGFQCSYQ</sequence>
<reference evidence="1" key="2">
    <citation type="journal article" date="2015" name="Data Brief">
        <title>Shoot transcriptome of the giant reed, Arundo donax.</title>
        <authorList>
            <person name="Barrero R.A."/>
            <person name="Guerrero F.D."/>
            <person name="Moolhuijzen P."/>
            <person name="Goolsby J.A."/>
            <person name="Tidwell J."/>
            <person name="Bellgard S.E."/>
            <person name="Bellgard M.I."/>
        </authorList>
    </citation>
    <scope>NUCLEOTIDE SEQUENCE</scope>
    <source>
        <tissue evidence="1">Shoot tissue taken approximately 20 cm above the soil surface</tissue>
    </source>
</reference>
<organism evidence="1">
    <name type="scientific">Arundo donax</name>
    <name type="common">Giant reed</name>
    <name type="synonym">Donax arundinaceus</name>
    <dbReference type="NCBI Taxonomy" id="35708"/>
    <lineage>
        <taxon>Eukaryota</taxon>
        <taxon>Viridiplantae</taxon>
        <taxon>Streptophyta</taxon>
        <taxon>Embryophyta</taxon>
        <taxon>Tracheophyta</taxon>
        <taxon>Spermatophyta</taxon>
        <taxon>Magnoliopsida</taxon>
        <taxon>Liliopsida</taxon>
        <taxon>Poales</taxon>
        <taxon>Poaceae</taxon>
        <taxon>PACMAD clade</taxon>
        <taxon>Arundinoideae</taxon>
        <taxon>Arundineae</taxon>
        <taxon>Arundo</taxon>
    </lineage>
</organism>
<dbReference type="EMBL" id="GBRH01168752">
    <property type="protein sequence ID" value="JAE29144.1"/>
    <property type="molecule type" value="Transcribed_RNA"/>
</dbReference>
<protein>
    <submittedName>
        <fullName evidence="1">Uncharacterized protein</fullName>
    </submittedName>
</protein>
<proteinExistence type="predicted"/>